<evidence type="ECO:0000313" key="2">
    <source>
        <dbReference type="WBParaSite" id="nRc.2.0.1.t07958-RA"/>
    </source>
</evidence>
<protein>
    <submittedName>
        <fullName evidence="2">Uncharacterized protein</fullName>
    </submittedName>
</protein>
<name>A0A915I1F4_ROMCU</name>
<dbReference type="AlphaFoldDB" id="A0A915I1F4"/>
<accession>A0A915I1F4</accession>
<evidence type="ECO:0000313" key="1">
    <source>
        <dbReference type="Proteomes" id="UP000887565"/>
    </source>
</evidence>
<sequence>MNFDNNPNFETIGISQWIQAGRNQEAECWASDAYKVRVPSIGDKSADRGSNNFLTPNLINKFFKSIFDFNLNFGTQPSGSIHRSGPQKIAADFTFGRLIHVPINTIVVISDFVSPPPFHSGNSVLRNCYVLRHSFTMEKLCHGPLLIEKRIIYNKNKD</sequence>
<dbReference type="Proteomes" id="UP000887565">
    <property type="component" value="Unplaced"/>
</dbReference>
<keyword evidence="1" id="KW-1185">Reference proteome</keyword>
<dbReference type="WBParaSite" id="nRc.2.0.1.t07958-RA">
    <property type="protein sequence ID" value="nRc.2.0.1.t07958-RA"/>
    <property type="gene ID" value="nRc.2.0.1.g07958"/>
</dbReference>
<organism evidence="1 2">
    <name type="scientific">Romanomermis culicivorax</name>
    <name type="common">Nematode worm</name>
    <dbReference type="NCBI Taxonomy" id="13658"/>
    <lineage>
        <taxon>Eukaryota</taxon>
        <taxon>Metazoa</taxon>
        <taxon>Ecdysozoa</taxon>
        <taxon>Nematoda</taxon>
        <taxon>Enoplea</taxon>
        <taxon>Dorylaimia</taxon>
        <taxon>Mermithida</taxon>
        <taxon>Mermithoidea</taxon>
        <taxon>Mermithidae</taxon>
        <taxon>Romanomermis</taxon>
    </lineage>
</organism>
<proteinExistence type="predicted"/>
<reference evidence="2" key="1">
    <citation type="submission" date="2022-11" db="UniProtKB">
        <authorList>
            <consortium name="WormBaseParasite"/>
        </authorList>
    </citation>
    <scope>IDENTIFICATION</scope>
</reference>